<evidence type="ECO:0000256" key="4">
    <source>
        <dbReference type="ARBA" id="ARBA00022692"/>
    </source>
</evidence>
<evidence type="ECO:0000256" key="7">
    <source>
        <dbReference type="ARBA" id="ARBA00023136"/>
    </source>
</evidence>
<evidence type="ECO:0000256" key="3">
    <source>
        <dbReference type="ARBA" id="ARBA00022679"/>
    </source>
</evidence>
<proteinExistence type="predicted"/>
<dbReference type="SUPFAM" id="SSF53448">
    <property type="entry name" value="Nucleotide-diphospho-sugar transferases"/>
    <property type="match status" value="1"/>
</dbReference>
<feature type="domain" description="Glycosyltransferase 2-like" evidence="9">
    <location>
        <begin position="23"/>
        <end position="183"/>
    </location>
</feature>
<evidence type="ECO:0000313" key="11">
    <source>
        <dbReference type="Proteomes" id="UP000320390"/>
    </source>
</evidence>
<dbReference type="AlphaFoldDB" id="A0A518EP16"/>
<dbReference type="OrthoDB" id="9807778at2"/>
<evidence type="ECO:0000256" key="1">
    <source>
        <dbReference type="ARBA" id="ARBA00022475"/>
    </source>
</evidence>
<evidence type="ECO:0000256" key="2">
    <source>
        <dbReference type="ARBA" id="ARBA00022676"/>
    </source>
</evidence>
<keyword evidence="7 8" id="KW-0472">Membrane</keyword>
<keyword evidence="5" id="KW-0448">Lipopolysaccharide biosynthesis</keyword>
<dbReference type="PANTHER" id="PTHR48090">
    <property type="entry name" value="UNDECAPRENYL-PHOSPHATE 4-DEOXY-4-FORMAMIDO-L-ARABINOSE TRANSFERASE-RELATED"/>
    <property type="match status" value="1"/>
</dbReference>
<keyword evidence="3 10" id="KW-0808">Transferase</keyword>
<keyword evidence="6 8" id="KW-1133">Transmembrane helix</keyword>
<reference evidence="10 11" key="1">
    <citation type="submission" date="2019-02" db="EMBL/GenBank/DDBJ databases">
        <title>Deep-cultivation of Planctomycetes and their phenomic and genomic characterization uncovers novel biology.</title>
        <authorList>
            <person name="Wiegand S."/>
            <person name="Jogler M."/>
            <person name="Boedeker C."/>
            <person name="Pinto D."/>
            <person name="Vollmers J."/>
            <person name="Rivas-Marin E."/>
            <person name="Kohn T."/>
            <person name="Peeters S.H."/>
            <person name="Heuer A."/>
            <person name="Rast P."/>
            <person name="Oberbeckmann S."/>
            <person name="Bunk B."/>
            <person name="Jeske O."/>
            <person name="Meyerdierks A."/>
            <person name="Storesund J.E."/>
            <person name="Kallscheuer N."/>
            <person name="Luecker S."/>
            <person name="Lage O.M."/>
            <person name="Pohl T."/>
            <person name="Merkel B.J."/>
            <person name="Hornburger P."/>
            <person name="Mueller R.-W."/>
            <person name="Bruemmer F."/>
            <person name="Labrenz M."/>
            <person name="Spormann A.M."/>
            <person name="Op den Camp H."/>
            <person name="Overmann J."/>
            <person name="Amann R."/>
            <person name="Jetten M.S.M."/>
            <person name="Mascher T."/>
            <person name="Medema M.H."/>
            <person name="Devos D.P."/>
            <person name="Kaster A.-K."/>
            <person name="Ovreas L."/>
            <person name="Rohde M."/>
            <person name="Galperin M.Y."/>
            <person name="Jogler C."/>
        </authorList>
    </citation>
    <scope>NUCLEOTIDE SEQUENCE [LARGE SCALE GENOMIC DNA]</scope>
    <source>
        <strain evidence="10 11">Poly30</strain>
    </source>
</reference>
<dbReference type="EC" id="2.4.2.53" evidence="10"/>
<feature type="transmembrane region" description="Helical" evidence="8">
    <location>
        <begin position="256"/>
        <end position="274"/>
    </location>
</feature>
<dbReference type="Proteomes" id="UP000320390">
    <property type="component" value="Chromosome"/>
</dbReference>
<sequence length="330" mass="35992">MQARVARRLRDPLPTGESTLDVSIIVPFWNEAGNLLRLSEALREALSGQTRSWEVLLVDDGSTDTSVGDAEGIREADEHFRLVSLKTHLGKSAALAAGRDRARGSFIVTIDADLQDPPDMIPVFLDKLDEGFDVVAAVRNKRQEPMHRRAASAVFNRTMKWATGVPLQDMNAGLKAYRKSVIDTIHLSRGMHRFIPVLAHGLGFSVAEVPVQHGERFAGRTKYGPWRYVETVASLGTVMLLRHGPDAAMHKLTRTAALFGAFGTALILLGWLLGMPAIQVGGVITFLLGTQFLVGRLVAEILLQFHCSASSALPAYEAESPAPVEESLRP</sequence>
<dbReference type="Pfam" id="PF00535">
    <property type="entry name" value="Glycos_transf_2"/>
    <property type="match status" value="1"/>
</dbReference>
<dbReference type="InterPro" id="IPR050256">
    <property type="entry name" value="Glycosyltransferase_2"/>
</dbReference>
<dbReference type="GO" id="GO:0009103">
    <property type="term" value="P:lipopolysaccharide biosynthetic process"/>
    <property type="evidence" value="ECO:0007669"/>
    <property type="project" value="UniProtKB-KW"/>
</dbReference>
<keyword evidence="4 8" id="KW-0812">Transmembrane</keyword>
<evidence type="ECO:0000256" key="8">
    <source>
        <dbReference type="SAM" id="Phobius"/>
    </source>
</evidence>
<evidence type="ECO:0000313" key="10">
    <source>
        <dbReference type="EMBL" id="QDV05832.1"/>
    </source>
</evidence>
<accession>A0A518EP16</accession>
<dbReference type="PANTHER" id="PTHR48090:SF3">
    <property type="entry name" value="UNDECAPRENYL-PHOSPHATE 4-DEOXY-4-FORMAMIDO-L-ARABINOSE TRANSFERASE"/>
    <property type="match status" value="1"/>
</dbReference>
<dbReference type="EMBL" id="CP036434">
    <property type="protein sequence ID" value="QDV05832.1"/>
    <property type="molecule type" value="Genomic_DNA"/>
</dbReference>
<dbReference type="GO" id="GO:0005886">
    <property type="term" value="C:plasma membrane"/>
    <property type="evidence" value="ECO:0007669"/>
    <property type="project" value="TreeGrafter"/>
</dbReference>
<evidence type="ECO:0000259" key="9">
    <source>
        <dbReference type="Pfam" id="PF00535"/>
    </source>
</evidence>
<organism evidence="10 11">
    <name type="scientific">Saltatorellus ferox</name>
    <dbReference type="NCBI Taxonomy" id="2528018"/>
    <lineage>
        <taxon>Bacteria</taxon>
        <taxon>Pseudomonadati</taxon>
        <taxon>Planctomycetota</taxon>
        <taxon>Planctomycetia</taxon>
        <taxon>Planctomycetia incertae sedis</taxon>
        <taxon>Saltatorellus</taxon>
    </lineage>
</organism>
<name>A0A518EP16_9BACT</name>
<dbReference type="CDD" id="cd04187">
    <property type="entry name" value="DPM1_like_bac"/>
    <property type="match status" value="1"/>
</dbReference>
<keyword evidence="11" id="KW-1185">Reference proteome</keyword>
<dbReference type="Gene3D" id="3.90.550.10">
    <property type="entry name" value="Spore Coat Polysaccharide Biosynthesis Protein SpsA, Chain A"/>
    <property type="match status" value="1"/>
</dbReference>
<dbReference type="InterPro" id="IPR001173">
    <property type="entry name" value="Glyco_trans_2-like"/>
</dbReference>
<dbReference type="GO" id="GO:0099621">
    <property type="term" value="F:undecaprenyl-phosphate 4-deoxy-4-formamido-L-arabinose transferase activity"/>
    <property type="evidence" value="ECO:0007669"/>
    <property type="project" value="UniProtKB-EC"/>
</dbReference>
<gene>
    <name evidence="10" type="primary">arnC_1</name>
    <name evidence="10" type="ORF">Poly30_13350</name>
</gene>
<keyword evidence="2 10" id="KW-0328">Glycosyltransferase</keyword>
<evidence type="ECO:0000256" key="6">
    <source>
        <dbReference type="ARBA" id="ARBA00022989"/>
    </source>
</evidence>
<keyword evidence="1" id="KW-1003">Cell membrane</keyword>
<evidence type="ECO:0000256" key="5">
    <source>
        <dbReference type="ARBA" id="ARBA00022985"/>
    </source>
</evidence>
<protein>
    <submittedName>
        <fullName evidence="10">Undecaprenyl-phosphate 4-deoxy-4-formamido-L-arabinose transferase</fullName>
        <ecNumber evidence="10">2.4.2.53</ecNumber>
    </submittedName>
</protein>
<dbReference type="InterPro" id="IPR029044">
    <property type="entry name" value="Nucleotide-diphossugar_trans"/>
</dbReference>